<sequence length="214" mass="23646">METYFTNLIDFIGTFAFAISGIRLASGKQIDWFGAYIIGLVTAIGGGTVRDLLLGIRPFWMLDGRYFLTTGIALIAMLLLKERLVKWWNMLFLFDAIGLGLVTIVGISKSMDAQLPFWVCIVMGTITGSVGGLLRDVLLNEVPLLLRKDIYALACIGGGLVYFLCRYVPLSTSMTELIAASVVISLRILAFRYHLHLPVLNSIQSQSKDTDSKE</sequence>
<organism evidence="9 10">
    <name type="scientific">Aquirufa rosea</name>
    <dbReference type="NCBI Taxonomy" id="2509241"/>
    <lineage>
        <taxon>Bacteria</taxon>
        <taxon>Pseudomonadati</taxon>
        <taxon>Bacteroidota</taxon>
        <taxon>Cytophagia</taxon>
        <taxon>Cytophagales</taxon>
        <taxon>Flectobacillaceae</taxon>
        <taxon>Aquirufa</taxon>
    </lineage>
</organism>
<evidence type="ECO:0000256" key="7">
    <source>
        <dbReference type="SAM" id="Phobius"/>
    </source>
</evidence>
<evidence type="ECO:0000259" key="8">
    <source>
        <dbReference type="Pfam" id="PF03458"/>
    </source>
</evidence>
<keyword evidence="4 7" id="KW-0812">Transmembrane</keyword>
<feature type="transmembrane region" description="Helical" evidence="7">
    <location>
        <begin position="59"/>
        <end position="80"/>
    </location>
</feature>
<dbReference type="RefSeq" id="WP_129027717.1">
    <property type="nucleotide sequence ID" value="NZ_SDHY01000006.1"/>
</dbReference>
<dbReference type="EMBL" id="SDHY01000006">
    <property type="protein sequence ID" value="RXK47677.1"/>
    <property type="molecule type" value="Genomic_DNA"/>
</dbReference>
<keyword evidence="10" id="KW-1185">Reference proteome</keyword>
<evidence type="ECO:0000256" key="4">
    <source>
        <dbReference type="ARBA" id="ARBA00022692"/>
    </source>
</evidence>
<keyword evidence="5 7" id="KW-1133">Transmembrane helix</keyword>
<feature type="transmembrane region" description="Helical" evidence="7">
    <location>
        <begin position="115"/>
        <end position="138"/>
    </location>
</feature>
<dbReference type="Proteomes" id="UP000289455">
    <property type="component" value="Unassembled WGS sequence"/>
</dbReference>
<feature type="transmembrane region" description="Helical" evidence="7">
    <location>
        <begin position="32"/>
        <end position="53"/>
    </location>
</feature>
<dbReference type="Pfam" id="PF03458">
    <property type="entry name" value="Gly_transporter"/>
    <property type="match status" value="2"/>
</dbReference>
<evidence type="ECO:0000256" key="1">
    <source>
        <dbReference type="ARBA" id="ARBA00004651"/>
    </source>
</evidence>
<dbReference type="PANTHER" id="PTHR30506:SF3">
    <property type="entry name" value="UPF0126 INNER MEMBRANE PROTEIN YADS-RELATED"/>
    <property type="match status" value="1"/>
</dbReference>
<keyword evidence="3" id="KW-1003">Cell membrane</keyword>
<feature type="domain" description="Glycine transporter" evidence="8">
    <location>
        <begin position="93"/>
        <end position="166"/>
    </location>
</feature>
<dbReference type="AlphaFoldDB" id="A0A4Q1BYA6"/>
<comment type="caution">
    <text evidence="9">The sequence shown here is derived from an EMBL/GenBank/DDBJ whole genome shotgun (WGS) entry which is preliminary data.</text>
</comment>
<dbReference type="GO" id="GO:0005886">
    <property type="term" value="C:plasma membrane"/>
    <property type="evidence" value="ECO:0007669"/>
    <property type="project" value="UniProtKB-SubCell"/>
</dbReference>
<comment type="subcellular location">
    <subcellularLocation>
        <location evidence="1">Cell membrane</location>
        <topology evidence="1">Multi-pass membrane protein</topology>
    </subcellularLocation>
</comment>
<feature type="domain" description="Glycine transporter" evidence="8">
    <location>
        <begin position="8"/>
        <end position="80"/>
    </location>
</feature>
<evidence type="ECO:0000256" key="6">
    <source>
        <dbReference type="ARBA" id="ARBA00023136"/>
    </source>
</evidence>
<dbReference type="PANTHER" id="PTHR30506">
    <property type="entry name" value="INNER MEMBRANE PROTEIN"/>
    <property type="match status" value="1"/>
</dbReference>
<name>A0A4Q1BYA6_9BACT</name>
<reference evidence="9 10" key="1">
    <citation type="submission" date="2019-01" db="EMBL/GenBank/DDBJ databases">
        <title>Cytophagaceae bacterium strain CAR-16.</title>
        <authorList>
            <person name="Chen W.-M."/>
        </authorList>
    </citation>
    <scope>NUCLEOTIDE SEQUENCE [LARGE SCALE GENOMIC DNA]</scope>
    <source>
        <strain evidence="9 10">CAR-16</strain>
    </source>
</reference>
<evidence type="ECO:0000256" key="5">
    <source>
        <dbReference type="ARBA" id="ARBA00022989"/>
    </source>
</evidence>
<feature type="transmembrane region" description="Helical" evidence="7">
    <location>
        <begin position="87"/>
        <end position="109"/>
    </location>
</feature>
<evidence type="ECO:0000256" key="3">
    <source>
        <dbReference type="ARBA" id="ARBA00022475"/>
    </source>
</evidence>
<proteinExistence type="inferred from homology"/>
<dbReference type="OrthoDB" id="9791874at2"/>
<evidence type="ECO:0000256" key="2">
    <source>
        <dbReference type="ARBA" id="ARBA00008193"/>
    </source>
</evidence>
<feature type="transmembrane region" description="Helical" evidence="7">
    <location>
        <begin position="150"/>
        <end position="169"/>
    </location>
</feature>
<evidence type="ECO:0000313" key="9">
    <source>
        <dbReference type="EMBL" id="RXK47677.1"/>
    </source>
</evidence>
<protein>
    <submittedName>
        <fullName evidence="9">Trimeric intracellular cation channel family protein</fullName>
    </submittedName>
</protein>
<evidence type="ECO:0000313" key="10">
    <source>
        <dbReference type="Proteomes" id="UP000289455"/>
    </source>
</evidence>
<dbReference type="InterPro" id="IPR005115">
    <property type="entry name" value="Gly_transporter"/>
</dbReference>
<gene>
    <name evidence="9" type="ORF">ESB04_10590</name>
</gene>
<feature type="transmembrane region" description="Helical" evidence="7">
    <location>
        <begin position="175"/>
        <end position="195"/>
    </location>
</feature>
<feature type="transmembrane region" description="Helical" evidence="7">
    <location>
        <begin position="6"/>
        <end position="25"/>
    </location>
</feature>
<comment type="similarity">
    <text evidence="2">Belongs to the UPF0126 family.</text>
</comment>
<keyword evidence="6 7" id="KW-0472">Membrane</keyword>
<accession>A0A4Q1BYA6</accession>